<gene>
    <name evidence="4" type="ORF">E2C06_01670</name>
</gene>
<dbReference type="RefSeq" id="WP_133286827.1">
    <property type="nucleotide sequence ID" value="NZ_SMSJ01000001.1"/>
</dbReference>
<evidence type="ECO:0000313" key="4">
    <source>
        <dbReference type="EMBL" id="TDH64671.1"/>
    </source>
</evidence>
<protein>
    <submittedName>
        <fullName evidence="4">Polysaccharide export protein</fullName>
    </submittedName>
</protein>
<name>A0A4R5QPY8_9PROT</name>
<comment type="caution">
    <text evidence="4">The sequence shown here is derived from an EMBL/GenBank/DDBJ whole genome shotgun (WGS) entry which is preliminary data.</text>
</comment>
<evidence type="ECO:0000256" key="1">
    <source>
        <dbReference type="ARBA" id="ARBA00022729"/>
    </source>
</evidence>
<reference evidence="4 5" key="1">
    <citation type="journal article" date="2016" name="J. Microbiol.">
        <title>Dankookia rubra gen. nov., sp. nov., an alphaproteobacterium isolated from sediment of a shallow stream.</title>
        <authorList>
            <person name="Kim W.H."/>
            <person name="Kim D.H."/>
            <person name="Kang K."/>
            <person name="Ahn T.Y."/>
        </authorList>
    </citation>
    <scope>NUCLEOTIDE SEQUENCE [LARGE SCALE GENOMIC DNA]</scope>
    <source>
        <strain evidence="4 5">JCM30602</strain>
    </source>
</reference>
<dbReference type="Gene3D" id="3.30.1950.10">
    <property type="entry name" value="wza like domain"/>
    <property type="match status" value="1"/>
</dbReference>
<feature type="signal peptide" evidence="2">
    <location>
        <begin position="1"/>
        <end position="21"/>
    </location>
</feature>
<evidence type="ECO:0000313" key="5">
    <source>
        <dbReference type="Proteomes" id="UP000295096"/>
    </source>
</evidence>
<dbReference type="InterPro" id="IPR003715">
    <property type="entry name" value="Poly_export_N"/>
</dbReference>
<keyword evidence="5" id="KW-1185">Reference proteome</keyword>
<dbReference type="Pfam" id="PF02563">
    <property type="entry name" value="Poly_export"/>
    <property type="match status" value="1"/>
</dbReference>
<evidence type="ECO:0000259" key="3">
    <source>
        <dbReference type="Pfam" id="PF02563"/>
    </source>
</evidence>
<dbReference type="EMBL" id="SMSJ01000001">
    <property type="protein sequence ID" value="TDH64671.1"/>
    <property type="molecule type" value="Genomic_DNA"/>
</dbReference>
<dbReference type="InterPro" id="IPR049712">
    <property type="entry name" value="Poly_export"/>
</dbReference>
<feature type="domain" description="Polysaccharide export protein N-terminal" evidence="3">
    <location>
        <begin position="112"/>
        <end position="184"/>
    </location>
</feature>
<feature type="chain" id="PRO_5020835382" evidence="2">
    <location>
        <begin position="22"/>
        <end position="584"/>
    </location>
</feature>
<accession>A0A4R5QPY8</accession>
<dbReference type="PANTHER" id="PTHR33619">
    <property type="entry name" value="POLYSACCHARIDE EXPORT PROTEIN GFCE-RELATED"/>
    <property type="match status" value="1"/>
</dbReference>
<sequence>MHRKLGFLIAAGLLAAGGAAAQSPFQLLQQMQTNTLLGPRPGAPLTPSEGVTQALPSLVGPDRVLNRTGTETQSEGGPVAVGPLGDGSRVAGATAVFGASLFTREATAVSDAPNPNYVLIPGDRVSVRVWGAVEAEVVGQVDPSGMLFLPNIGPIRVAGTRAGDLQRTVEAEVQKVYTNQVQVYAVLLSTQRIGVFVTGFVRTPGRFAGSAADSVVDFLVRAGGVDPGRGSYREITVQRGGRTVATVDLYRFLIEGRLPQIRLQEGDTLVVARQRAVVGADGAVRNNYMFEVPGRAMTGRELLDYARPLPSATNAVLKGTRGGQPFSRYATLAELPNLTLQDQDTVTFITDSPARTVRVTVEGSRIGPSVLVADRDAQLCQLLDYIAVDPVLADTRSVFLLRTSVAQQQRRAIDEALDRLERQLFLAVSPTTGVAAIRASEANLVSSYIQRARRTQPEGRLVVVDNAGHCAPVRLEDGDVVVIPEKSQTVLVAGEVTAPRAVVWRPEMKLADYIRAAGGYGPRGNDSSLMIRRPSGELVLDPAELPRPGDELIALPKLDPKVFQIGSDLLGLIYQIAVATRIFL</sequence>
<dbReference type="AlphaFoldDB" id="A0A4R5QPY8"/>
<dbReference type="Gene3D" id="3.10.560.10">
    <property type="entry name" value="Outer membrane lipoprotein wza domain like"/>
    <property type="match status" value="3"/>
</dbReference>
<dbReference type="Proteomes" id="UP000295096">
    <property type="component" value="Unassembled WGS sequence"/>
</dbReference>
<dbReference type="PANTHER" id="PTHR33619:SF3">
    <property type="entry name" value="POLYSACCHARIDE EXPORT PROTEIN GFCE-RELATED"/>
    <property type="match status" value="1"/>
</dbReference>
<evidence type="ECO:0000256" key="2">
    <source>
        <dbReference type="SAM" id="SignalP"/>
    </source>
</evidence>
<proteinExistence type="predicted"/>
<organism evidence="4 5">
    <name type="scientific">Dankookia rubra</name>
    <dbReference type="NCBI Taxonomy" id="1442381"/>
    <lineage>
        <taxon>Bacteria</taxon>
        <taxon>Pseudomonadati</taxon>
        <taxon>Pseudomonadota</taxon>
        <taxon>Alphaproteobacteria</taxon>
        <taxon>Acetobacterales</taxon>
        <taxon>Roseomonadaceae</taxon>
        <taxon>Dankookia</taxon>
    </lineage>
</organism>
<dbReference type="OrthoDB" id="9808948at2"/>
<dbReference type="GO" id="GO:0015159">
    <property type="term" value="F:polysaccharide transmembrane transporter activity"/>
    <property type="evidence" value="ECO:0007669"/>
    <property type="project" value="InterPro"/>
</dbReference>
<keyword evidence="1 2" id="KW-0732">Signal</keyword>